<dbReference type="Gene3D" id="3.40.50.300">
    <property type="entry name" value="P-loop containing nucleotide triphosphate hydrolases"/>
    <property type="match status" value="1"/>
</dbReference>
<gene>
    <name evidence="1" type="ORF">PVAND_016098</name>
</gene>
<dbReference type="EMBL" id="JADBJN010000004">
    <property type="protein sequence ID" value="KAG5668146.1"/>
    <property type="molecule type" value="Genomic_DNA"/>
</dbReference>
<dbReference type="InterPro" id="IPR036770">
    <property type="entry name" value="Ankyrin_rpt-contain_sf"/>
</dbReference>
<name>A0A9J6BEL8_POLVA</name>
<dbReference type="Gene3D" id="1.25.40.20">
    <property type="entry name" value="Ankyrin repeat-containing domain"/>
    <property type="match status" value="1"/>
</dbReference>
<accession>A0A9J6BEL8</accession>
<reference evidence="1" key="1">
    <citation type="submission" date="2021-03" db="EMBL/GenBank/DDBJ databases">
        <title>Chromosome level genome of the anhydrobiotic midge Polypedilum vanderplanki.</title>
        <authorList>
            <person name="Yoshida Y."/>
            <person name="Kikawada T."/>
            <person name="Gusev O."/>
        </authorList>
    </citation>
    <scope>NUCLEOTIDE SEQUENCE</scope>
    <source>
        <strain evidence="1">NIAS01</strain>
        <tissue evidence="1">Whole body or cell culture</tissue>
    </source>
</reference>
<proteinExistence type="predicted"/>
<dbReference type="SUPFAM" id="SSF48403">
    <property type="entry name" value="Ankyrin repeat"/>
    <property type="match status" value="1"/>
</dbReference>
<dbReference type="InterPro" id="IPR002110">
    <property type="entry name" value="Ankyrin_rpt"/>
</dbReference>
<dbReference type="SMART" id="SM00248">
    <property type="entry name" value="ANK"/>
    <property type="match status" value="2"/>
</dbReference>
<comment type="caution">
    <text evidence="1">The sequence shown here is derived from an EMBL/GenBank/DDBJ whole genome shotgun (WGS) entry which is preliminary data.</text>
</comment>
<organism evidence="1 2">
    <name type="scientific">Polypedilum vanderplanki</name>
    <name type="common">Sleeping chironomid midge</name>
    <dbReference type="NCBI Taxonomy" id="319348"/>
    <lineage>
        <taxon>Eukaryota</taxon>
        <taxon>Metazoa</taxon>
        <taxon>Ecdysozoa</taxon>
        <taxon>Arthropoda</taxon>
        <taxon>Hexapoda</taxon>
        <taxon>Insecta</taxon>
        <taxon>Pterygota</taxon>
        <taxon>Neoptera</taxon>
        <taxon>Endopterygota</taxon>
        <taxon>Diptera</taxon>
        <taxon>Nematocera</taxon>
        <taxon>Chironomoidea</taxon>
        <taxon>Chironomidae</taxon>
        <taxon>Chironominae</taxon>
        <taxon>Polypedilum</taxon>
        <taxon>Polypedilum</taxon>
    </lineage>
</organism>
<keyword evidence="2" id="KW-1185">Reference proteome</keyword>
<sequence length="1564" mass="185524">MSHQPSITNLNIEKNFKIQKDLNLKNVKSEKNIEIFEVKTTEDASILIAKSAFQSKLKALSRVIAIKFPSPQALNIQIITKPRKFDFNGKRKLLISFESTVEENKKIIFWRCQQNGNFSTLKLIHESKAEVASFARDFLIECMEKPDFSAFSNINSHSNEFHLIDLCDSSGQNLLLKAVSDGNLQVFNELLKLPFDLDYKLRNGKTAADIAWENKYFEILLQLLKANSNFPVNFDSNEAPEEIKSFLKISLNMHDAIRGNNVKEIEQILKENQNIRHFYDAKNTSAITTAILTINMPIYKLLSDHDALIGSQENVEIIFDSHNNSKFDQMKIELREFHSNIAQNLPEKHLMIHYTNSVIGHDNKFIAKHHKLIKSAFELLNSIKETNLILKIIAARKNFKIHFDFNRSSVQFMDPFCGTSEMTGLFHSYGHIYIAMKEILDEVTKCEAIATMAHEFDHFALVLVFGNEGKPYTVDDKINEEKFKEIVRKYEKFKNEEKIVGFVYENYHPEAYVAELIVRVPQMIVFYHENQEKLNELRKIYSDLFEFYENFVMPKMQETLPIIEKLSNNLIQISFNELNETIKSQIIHAIVRFQGKNVKFIDIVGKNSEIFESLKADEIREILYDEHYFKLGPILELKSQFYAEREFIDYNINTNQRIKTNDLSSKLFDRKITRNLIMENIVDSEYNMEYNEVTKKYEWNEKVKKNLKTFEEISKEAEKLKMILLTDHAGAGKSTTFKHFVGMLKEKTPQNWVSFIDLKRHLKIYEKNKNIDDVTEILLEILNLKSELEIKIFQQLFHENRVILMFDGVDEISPKFKDFFINLIANIRKTTKNQQWIATRPQHAVELIQNFKPNVYKLLPYNDDYQRENFIKQVLESYDIVDEIQQEIALNRIFQSEELYTLNINNPLMLHMVTEIYIEDENLIKNSNMFSIYEGMIEMKKKILIKKGEIVNQDRENQRSNLTIWDVHMVYALKLICGEQMEDIFTEEFLGNDEKCFINLSNLSLLKKWKKQKSKWTPEMISRYGFLYIDNWNTENEFPDFAHRTFAEFFVAKWLIENIFMIDDDEDEISDKELQLRLRFLLVNMCSNFTKFIYVFSFLMTYLITEQKNGMQSVNERFSKYLTSEIISKFILKRCEIYIGPECNEMKSFLYFTWVFCYVQSLSKIWKFENGKTFLQKCYNECDNFNRIRFLLHGYKGTFGANFFDFTGYKRNLTRRPNLVTENDVNEAFEESFLNCADFDSSHPSRLKLVKRFFEISNLSELFEIPEDEQRKFYINCLPNILNLMLKCSFVADKAFLIFNKLFSDRKRKIAEKIKEYFINFYASSRSDKLIKFSIQIENFWIKLEEFLRSNVELMREILLTKFKNFHPLIHSLVFNVEIIQNLYQKYCTKVEIEEILQESYLKDLVTIDNQNNFDYKQSELVKIHFEKSDKMEKFFIKKFLLISNENGNSMLSFLKENLKNNKEGKLKYQKILTLCLDFLKIFLNENQIEKVLYKNSQFDYKTILNEQEIFILKNLDEIYKKANWHDVLQMLLLNDYDDMDDTPYFKNSRKELMKILEKKNGIC</sequence>
<dbReference type="Proteomes" id="UP001107558">
    <property type="component" value="Chromosome 4"/>
</dbReference>
<dbReference type="InterPro" id="IPR027417">
    <property type="entry name" value="P-loop_NTPase"/>
</dbReference>
<dbReference type="SUPFAM" id="SSF52540">
    <property type="entry name" value="P-loop containing nucleoside triphosphate hydrolases"/>
    <property type="match status" value="1"/>
</dbReference>
<dbReference type="OrthoDB" id="7739966at2759"/>
<evidence type="ECO:0008006" key="3">
    <source>
        <dbReference type="Google" id="ProtNLM"/>
    </source>
</evidence>
<evidence type="ECO:0000313" key="2">
    <source>
        <dbReference type="Proteomes" id="UP001107558"/>
    </source>
</evidence>
<protein>
    <recommendedName>
        <fullName evidence="3">NACHT domain-containing protein</fullName>
    </recommendedName>
</protein>
<evidence type="ECO:0000313" key="1">
    <source>
        <dbReference type="EMBL" id="KAG5668146.1"/>
    </source>
</evidence>